<feature type="transmembrane region" description="Helical" evidence="1">
    <location>
        <begin position="405"/>
        <end position="422"/>
    </location>
</feature>
<sequence length="619" mass="66515">MSTSTAPPETPAATVPRLDPVGAVAAVLIVASVLWRASVTGRGYLTADDFAIIAQAEEHGLGGLFTLYNNHFMPAGRLVTHVVNQFTDYEYWPYAALMVLGQLAVSIAFYRLLRLMLPAGWALLVPLCLFLFNPMTLEISAWWAVGVNMLPMQLAMIVALGAQVKYVFSGDRRNLVTLAAAVLVGLLFFEKALLIVPMVFLATLFLYAPGGPVHALVTTIRRWWQSWALLTAISLLFLGAYLATATGTSARVPRSAAEVGDFLTQFYGSSLASGLVGGPWSWLDAKDGPAVAAPSDLAQWISWAVIALVITVTVALRRSTAVRAWSLMVVFAGLAAGLIAATRLGSEMSGVAGLVPRYLGDVLLVAALCVGVAVSGLRRPAASAVGAEPVADPLPAPVRRFPQQFVVALGVCLVLLVANSVWSSRDWAADWSSKAARDYIRTTQAELSAAEPGTVFMDQPVPDLVMSAVIYPWNMQSNFFKPLDHGPVFVTEAEKLSVIDDSGHIRPAWVKGIRSQPGPLSGCGYQVKGGRTVTVPLNGELVDYWHTVRIGYLSDRDTEAFIKIGHRPAISFDVHRGLNAMFLLRMVDGDEVELSVADPEASFCTDEIEIGELVPQPVG</sequence>
<feature type="transmembrane region" description="Helical" evidence="1">
    <location>
        <begin position="91"/>
        <end position="110"/>
    </location>
</feature>
<evidence type="ECO:0008006" key="4">
    <source>
        <dbReference type="Google" id="ProtNLM"/>
    </source>
</evidence>
<gene>
    <name evidence="2" type="ORF">SAMN04489716_4690</name>
</gene>
<keyword evidence="1" id="KW-0812">Transmembrane</keyword>
<feature type="transmembrane region" description="Helical" evidence="1">
    <location>
        <begin position="324"/>
        <end position="346"/>
    </location>
</feature>
<feature type="transmembrane region" description="Helical" evidence="1">
    <location>
        <begin position="174"/>
        <end position="207"/>
    </location>
</feature>
<evidence type="ECO:0000313" key="3">
    <source>
        <dbReference type="Proteomes" id="UP000198688"/>
    </source>
</evidence>
<feature type="transmembrane region" description="Helical" evidence="1">
    <location>
        <begin position="21"/>
        <end position="38"/>
    </location>
</feature>
<evidence type="ECO:0000256" key="1">
    <source>
        <dbReference type="SAM" id="Phobius"/>
    </source>
</evidence>
<dbReference type="OrthoDB" id="3778510at2"/>
<dbReference type="AlphaFoldDB" id="A0A1H2BLF5"/>
<dbReference type="EMBL" id="LT629758">
    <property type="protein sequence ID" value="SDT58729.1"/>
    <property type="molecule type" value="Genomic_DNA"/>
</dbReference>
<feature type="transmembrane region" description="Helical" evidence="1">
    <location>
        <begin position="262"/>
        <end position="280"/>
    </location>
</feature>
<feature type="transmembrane region" description="Helical" evidence="1">
    <location>
        <begin position="300"/>
        <end position="317"/>
    </location>
</feature>
<keyword evidence="1" id="KW-1133">Transmembrane helix</keyword>
<keyword evidence="1" id="KW-0472">Membrane</keyword>
<evidence type="ECO:0000313" key="2">
    <source>
        <dbReference type="EMBL" id="SDT58729.1"/>
    </source>
</evidence>
<protein>
    <recommendedName>
        <fullName evidence="4">4-amino-4-deoxy-L-arabinose transferase</fullName>
    </recommendedName>
</protein>
<name>A0A1H2BLF5_9ACTN</name>
<dbReference type="Proteomes" id="UP000198688">
    <property type="component" value="Chromosome I"/>
</dbReference>
<proteinExistence type="predicted"/>
<feature type="transmembrane region" description="Helical" evidence="1">
    <location>
        <begin position="141"/>
        <end position="162"/>
    </location>
</feature>
<accession>A0A1H2BLF5</accession>
<feature type="transmembrane region" description="Helical" evidence="1">
    <location>
        <begin position="358"/>
        <end position="377"/>
    </location>
</feature>
<feature type="transmembrane region" description="Helical" evidence="1">
    <location>
        <begin position="227"/>
        <end position="250"/>
    </location>
</feature>
<dbReference type="STRING" id="113562.SAMN04489716_4690"/>
<dbReference type="RefSeq" id="WP_092546587.1">
    <property type="nucleotide sequence ID" value="NZ_BOMJ01000066.1"/>
</dbReference>
<keyword evidence="3" id="KW-1185">Reference proteome</keyword>
<organism evidence="2 3">
    <name type="scientific">Actinoplanes derwentensis</name>
    <dbReference type="NCBI Taxonomy" id="113562"/>
    <lineage>
        <taxon>Bacteria</taxon>
        <taxon>Bacillati</taxon>
        <taxon>Actinomycetota</taxon>
        <taxon>Actinomycetes</taxon>
        <taxon>Micromonosporales</taxon>
        <taxon>Micromonosporaceae</taxon>
        <taxon>Actinoplanes</taxon>
    </lineage>
</organism>
<reference evidence="2 3" key="1">
    <citation type="submission" date="2016-10" db="EMBL/GenBank/DDBJ databases">
        <authorList>
            <person name="de Groot N.N."/>
        </authorList>
    </citation>
    <scope>NUCLEOTIDE SEQUENCE [LARGE SCALE GENOMIC DNA]</scope>
    <source>
        <strain evidence="2 3">DSM 43941</strain>
    </source>
</reference>